<reference evidence="1" key="2">
    <citation type="submission" date="2017-02" db="EMBL/GenBank/DDBJ databases">
        <authorList>
            <person name="Zhang H."/>
        </authorList>
    </citation>
    <scope>NUCLEOTIDE SEQUENCE</scope>
    <source>
        <strain evidence="1">RZS01</strain>
    </source>
</reference>
<evidence type="ECO:0000313" key="2">
    <source>
        <dbReference type="EMBL" id="PYD66431.1"/>
    </source>
</evidence>
<evidence type="ECO:0000313" key="4">
    <source>
        <dbReference type="Proteomes" id="UP000247512"/>
    </source>
</evidence>
<name>A0A9N7H1M6_9PROT</name>
<dbReference type="AlphaFoldDB" id="A0A9N7H1M6"/>
<keyword evidence="4" id="KW-1185">Reference proteome</keyword>
<reference evidence="3" key="1">
    <citation type="submission" date="2017-02" db="EMBL/GenBank/DDBJ databases">
        <title>zhang.</title>
        <authorList>
            <person name="Zhang H."/>
        </authorList>
    </citation>
    <scope>NUCLEOTIDE SEQUENCE [LARGE SCALE GENOMIC DNA]</scope>
    <source>
        <strain evidence="3">RZS01</strain>
    </source>
</reference>
<sequence>MLLAALEFSAVVFALWEEQQGRRDGLVCLISKSRVAGSRRQAVVWKMHRHRPGHVWLGEDLCGYDDAVLELTSRDDIASVKDRLYLRA</sequence>
<gene>
    <name evidence="1" type="ORF">B0W47_10750</name>
    <name evidence="2" type="ORF">CDI09_07985</name>
</gene>
<dbReference type="RefSeq" id="WP_078525962.1">
    <property type="nucleotide sequence ID" value="NZ_CP019875.1"/>
</dbReference>
<dbReference type="KEGG" id="kna:B0W47_10750"/>
<dbReference type="EMBL" id="NIRT01000011">
    <property type="protein sequence ID" value="PYD66431.1"/>
    <property type="molecule type" value="Genomic_DNA"/>
</dbReference>
<accession>A0A9N7H1M6</accession>
<protein>
    <submittedName>
        <fullName evidence="1">Uncharacterized protein</fullName>
    </submittedName>
</protein>
<proteinExistence type="predicted"/>
<dbReference type="EMBL" id="CP019875">
    <property type="protein sequence ID" value="AQU87872.1"/>
    <property type="molecule type" value="Genomic_DNA"/>
</dbReference>
<dbReference type="OrthoDB" id="1075158at2"/>
<dbReference type="Proteomes" id="UP000189683">
    <property type="component" value="Chromosome"/>
</dbReference>
<evidence type="ECO:0000313" key="1">
    <source>
        <dbReference type="EMBL" id="AQU87872.1"/>
    </source>
</evidence>
<organism evidence="1 3">
    <name type="scientific">Komagataeibacter nataicola</name>
    <dbReference type="NCBI Taxonomy" id="265960"/>
    <lineage>
        <taxon>Bacteria</taxon>
        <taxon>Pseudomonadati</taxon>
        <taxon>Pseudomonadota</taxon>
        <taxon>Alphaproteobacteria</taxon>
        <taxon>Acetobacterales</taxon>
        <taxon>Acetobacteraceae</taxon>
        <taxon>Komagataeibacter</taxon>
    </lineage>
</organism>
<reference evidence="2 4" key="3">
    <citation type="submission" date="2017-06" db="EMBL/GenBank/DDBJ databases">
        <title>A draft genome sequence of Komagataeibacter nataicola LMG 1536.</title>
        <authorList>
            <person name="Skraban J."/>
            <person name="Cleenwerck I."/>
            <person name="Vandamme P."/>
            <person name="Trcek J."/>
        </authorList>
    </citation>
    <scope>NUCLEOTIDE SEQUENCE [LARGE SCALE GENOMIC DNA]</scope>
    <source>
        <strain evidence="2 4">LMG 1536</strain>
    </source>
</reference>
<dbReference type="Proteomes" id="UP000247512">
    <property type="component" value="Unassembled WGS sequence"/>
</dbReference>
<evidence type="ECO:0000313" key="3">
    <source>
        <dbReference type="Proteomes" id="UP000189683"/>
    </source>
</evidence>